<gene>
    <name evidence="4" type="primary">aacA-aphD_1</name>
    <name evidence="3" type="ORF">Lstg_0208</name>
    <name evidence="4" type="ORF">NCTC11991_01939</name>
</gene>
<dbReference type="GO" id="GO:0046677">
    <property type="term" value="P:response to antibiotic"/>
    <property type="evidence" value="ECO:0007669"/>
    <property type="project" value="UniProtKB-KW"/>
</dbReference>
<evidence type="ECO:0000313" key="4">
    <source>
        <dbReference type="EMBL" id="STY23331.1"/>
    </source>
</evidence>
<dbReference type="InterPro" id="IPR016181">
    <property type="entry name" value="Acyl_CoA_acyltransferase"/>
</dbReference>
<protein>
    <submittedName>
        <fullName evidence="4">Aminoglycoside 6'-N-acetyltransferase</fullName>
    </submittedName>
</protein>
<keyword evidence="5" id="KW-1185">Reference proteome</keyword>
<dbReference type="EMBL" id="UGOY01000001">
    <property type="protein sequence ID" value="STY23331.1"/>
    <property type="molecule type" value="Genomic_DNA"/>
</dbReference>
<keyword evidence="1" id="KW-0046">Antibiotic resistance</keyword>
<dbReference type="SUPFAM" id="SSF55729">
    <property type="entry name" value="Acyl-CoA N-acyltransferases (Nat)"/>
    <property type="match status" value="1"/>
</dbReference>
<dbReference type="AlphaFoldDB" id="A0A378LGZ2"/>
<accession>A0A378LGZ2</accession>
<dbReference type="STRING" id="460.Lstg_0208"/>
<reference evidence="3 5" key="1">
    <citation type="submission" date="2015-11" db="EMBL/GenBank/DDBJ databases">
        <title>Genomic analysis of 38 Legionella species identifies large and diverse effector repertoires.</title>
        <authorList>
            <person name="Burstein D."/>
            <person name="Amaro F."/>
            <person name="Zusman T."/>
            <person name="Lifshitz Z."/>
            <person name="Cohen O."/>
            <person name="Gilbert J.A."/>
            <person name="Pupko T."/>
            <person name="Shuman H.A."/>
            <person name="Segal G."/>
        </authorList>
    </citation>
    <scope>NUCLEOTIDE SEQUENCE [LARGE SCALE GENOMIC DNA]</scope>
    <source>
        <strain evidence="3 5">SC-18-C9</strain>
    </source>
</reference>
<name>A0A378LGZ2_9GAMM</name>
<keyword evidence="4" id="KW-0808">Transferase</keyword>
<evidence type="ECO:0000313" key="3">
    <source>
        <dbReference type="EMBL" id="KTD80981.1"/>
    </source>
</evidence>
<organism evidence="4 6">
    <name type="scientific">Legionella steigerwaltii</name>
    <dbReference type="NCBI Taxonomy" id="460"/>
    <lineage>
        <taxon>Bacteria</taxon>
        <taxon>Pseudomonadati</taxon>
        <taxon>Pseudomonadota</taxon>
        <taxon>Gammaproteobacteria</taxon>
        <taxon>Legionellales</taxon>
        <taxon>Legionellaceae</taxon>
        <taxon>Legionella</taxon>
    </lineage>
</organism>
<dbReference type="PANTHER" id="PTHR31438:SF1">
    <property type="entry name" value="LYSINE N-ACYLTRANSFERASE C17G9.06C-RELATED"/>
    <property type="match status" value="1"/>
</dbReference>
<dbReference type="RefSeq" id="WP_058475804.1">
    <property type="nucleotide sequence ID" value="NZ_CAAAIO010000002.1"/>
</dbReference>
<proteinExistence type="predicted"/>
<feature type="domain" description="N-acetyltransferase" evidence="2">
    <location>
        <begin position="7"/>
        <end position="177"/>
    </location>
</feature>
<evidence type="ECO:0000256" key="1">
    <source>
        <dbReference type="ARBA" id="ARBA00023251"/>
    </source>
</evidence>
<evidence type="ECO:0000313" key="6">
    <source>
        <dbReference type="Proteomes" id="UP000255110"/>
    </source>
</evidence>
<dbReference type="InterPro" id="IPR000182">
    <property type="entry name" value="GNAT_dom"/>
</dbReference>
<dbReference type="EMBL" id="LNYZ01000001">
    <property type="protein sequence ID" value="KTD80981.1"/>
    <property type="molecule type" value="Genomic_DNA"/>
</dbReference>
<evidence type="ECO:0000313" key="5">
    <source>
        <dbReference type="Proteomes" id="UP000054820"/>
    </source>
</evidence>
<dbReference type="Proteomes" id="UP000054820">
    <property type="component" value="Unassembled WGS sequence"/>
</dbReference>
<dbReference type="OrthoDB" id="336415at2"/>
<reference evidence="4 6" key="2">
    <citation type="submission" date="2018-06" db="EMBL/GenBank/DDBJ databases">
        <authorList>
            <consortium name="Pathogen Informatics"/>
            <person name="Doyle S."/>
        </authorList>
    </citation>
    <scope>NUCLEOTIDE SEQUENCE [LARGE SCALE GENOMIC DNA]</scope>
    <source>
        <strain evidence="4 6">NCTC11991</strain>
    </source>
</reference>
<dbReference type="Gene3D" id="3.40.630.30">
    <property type="match status" value="1"/>
</dbReference>
<dbReference type="Pfam" id="PF13523">
    <property type="entry name" value="Acetyltransf_8"/>
    <property type="match status" value="1"/>
</dbReference>
<sequence>MNHLESLNFKPLHEQDIILLYRWFQEPTINQWYARNKVWSLENIKKKYLPRIHGNDIVPSFIIYLEKQAIGFIQYYSFKDHFPEGILDTRNSLFHIYQPHELVGLDLFIAASDHRGKGLGKQILDIFTESLPNTFRAAAVDPEINNYHAIRCYEKAGFKRTGYSEDKDYLLLMKTLR</sequence>
<evidence type="ECO:0000259" key="2">
    <source>
        <dbReference type="PROSITE" id="PS51186"/>
    </source>
</evidence>
<dbReference type="GO" id="GO:0016410">
    <property type="term" value="F:N-acyltransferase activity"/>
    <property type="evidence" value="ECO:0007669"/>
    <property type="project" value="TreeGrafter"/>
</dbReference>
<dbReference type="PANTHER" id="PTHR31438">
    <property type="entry name" value="LYSINE N-ACYLTRANSFERASE C17G9.06C-RELATED"/>
    <property type="match status" value="1"/>
</dbReference>
<dbReference type="Proteomes" id="UP000255110">
    <property type="component" value="Unassembled WGS sequence"/>
</dbReference>
<dbReference type="PROSITE" id="PS51186">
    <property type="entry name" value="GNAT"/>
    <property type="match status" value="1"/>
</dbReference>